<name>A0ACC1D4V0_9NEOP</name>
<evidence type="ECO:0000313" key="1">
    <source>
        <dbReference type="EMBL" id="KAJ0178969.1"/>
    </source>
</evidence>
<comment type="caution">
    <text evidence="1">The sequence shown here is derived from an EMBL/GenBank/DDBJ whole genome shotgun (WGS) entry which is preliminary data.</text>
</comment>
<dbReference type="EMBL" id="CM034395">
    <property type="protein sequence ID" value="KAJ0178969.1"/>
    <property type="molecule type" value="Genomic_DNA"/>
</dbReference>
<organism evidence="1 2">
    <name type="scientific">Dendrolimus kikuchii</name>
    <dbReference type="NCBI Taxonomy" id="765133"/>
    <lineage>
        <taxon>Eukaryota</taxon>
        <taxon>Metazoa</taxon>
        <taxon>Ecdysozoa</taxon>
        <taxon>Arthropoda</taxon>
        <taxon>Hexapoda</taxon>
        <taxon>Insecta</taxon>
        <taxon>Pterygota</taxon>
        <taxon>Neoptera</taxon>
        <taxon>Endopterygota</taxon>
        <taxon>Lepidoptera</taxon>
        <taxon>Glossata</taxon>
        <taxon>Ditrysia</taxon>
        <taxon>Bombycoidea</taxon>
        <taxon>Lasiocampidae</taxon>
        <taxon>Dendrolimus</taxon>
    </lineage>
</organism>
<gene>
    <name evidence="1" type="ORF">K1T71_005744</name>
</gene>
<proteinExistence type="predicted"/>
<reference evidence="1 2" key="1">
    <citation type="journal article" date="2021" name="Front. Genet.">
        <title>Chromosome-Level Genome Assembly Reveals Significant Gene Expansion in the Toll and IMD Signaling Pathways of Dendrolimus kikuchii.</title>
        <authorList>
            <person name="Zhou J."/>
            <person name="Wu P."/>
            <person name="Xiong Z."/>
            <person name="Liu N."/>
            <person name="Zhao N."/>
            <person name="Ji M."/>
            <person name="Qiu Y."/>
            <person name="Yang B."/>
        </authorList>
    </citation>
    <scope>NUCLEOTIDE SEQUENCE [LARGE SCALE GENOMIC DNA]</scope>
    <source>
        <strain evidence="1">Ann1</strain>
    </source>
</reference>
<protein>
    <submittedName>
        <fullName evidence="1">Uncharacterized protein</fullName>
    </submittedName>
</protein>
<keyword evidence="2" id="KW-1185">Reference proteome</keyword>
<sequence length="628" mass="70688">MPRYYVRKTDRQGWDKISMEKAIIAVNKNEMGWLMAAKAYGIPQATLRRHALKQNKMIAPTAKGMGRYKSVFTPEMERELVEHIKLLETRLFGFTRREVLELAYQFAEANNVSNNFNKETKMAGKEWLAGFRRRNPDISLRKPEATSAARAQAFNRPQVARFFNTYQNVIETYKIPPYRLYNVDESALSTVQRPQKVFATTGRKQVGALTSAEKGSHVTVVCCMSANGHYIPPCLIYPRKLMKQELIDEAPAGTLGIAQESGWMTTAVFYKWLMHFQIHVKASLDDKVLLIVDGHISHKGIESLKFAKENGIILLCLPPHCTHRMQPLDVSFYGPLKTYFNQEVTSWLKNHPGRVVTHFQIGLIFNKAYCRAATIQNAVNGFQKTGLWPVEPNMFPDHLFEPAETTNIPLEQNLEAENVAILDSQATESTLVVETLNTLSSSQIELNTTAVEIPTIPSTSRDCITQIDTPTPVVSRVVNYRNLTIHLRSTTSAVPVSVLSPVPKGTYVAGQGKRKPPKKVTVLLLTSTPNMEEVKSKSVPPPVAKKPKRKVKKMLNFSSSSEEDFGSLTTNSANNDDEDCACIYCNDLYSRSKPKEIWLKCMTCGKWAHASCADVPKKTKYFICELCK</sequence>
<evidence type="ECO:0000313" key="2">
    <source>
        <dbReference type="Proteomes" id="UP000824533"/>
    </source>
</evidence>
<dbReference type="Proteomes" id="UP000824533">
    <property type="component" value="Linkage Group LG09"/>
</dbReference>
<accession>A0ACC1D4V0</accession>